<keyword evidence="1" id="KW-0732">Signal</keyword>
<dbReference type="Pfam" id="PF10783">
    <property type="entry name" value="DUF2599"/>
    <property type="match status" value="1"/>
</dbReference>
<gene>
    <name evidence="2" type="ORF">V0R50_12525</name>
</gene>
<protein>
    <submittedName>
        <fullName evidence="2">DUF2599 domain-containing protein</fullName>
    </submittedName>
</protein>
<dbReference type="InterPro" id="IPR019719">
    <property type="entry name" value="DUF2599"/>
</dbReference>
<dbReference type="EMBL" id="JAZDQJ010000012">
    <property type="protein sequence ID" value="MEE1934051.1"/>
    <property type="molecule type" value="Genomic_DNA"/>
</dbReference>
<reference evidence="2 3" key="1">
    <citation type="submission" date="2024-01" db="EMBL/GenBank/DDBJ databases">
        <title>Unpublished Manusciprt.</title>
        <authorList>
            <person name="Duman M."/>
            <person name="Valdes E.G."/>
            <person name="Ajmi N."/>
            <person name="Altun S."/>
            <person name="Saticioglu I.B."/>
        </authorList>
    </citation>
    <scope>NUCLEOTIDE SEQUENCE [LARGE SCALE GENOMIC DNA]</scope>
    <source>
        <strain evidence="2 3">148P</strain>
    </source>
</reference>
<keyword evidence="3" id="KW-1185">Reference proteome</keyword>
<evidence type="ECO:0000313" key="3">
    <source>
        <dbReference type="Proteomes" id="UP001335100"/>
    </source>
</evidence>
<evidence type="ECO:0000256" key="1">
    <source>
        <dbReference type="SAM" id="SignalP"/>
    </source>
</evidence>
<comment type="caution">
    <text evidence="2">The sequence shown here is derived from an EMBL/GenBank/DDBJ whole genome shotgun (WGS) entry which is preliminary data.</text>
</comment>
<organism evidence="2 3">
    <name type="scientific">Pseudomonas ulcerans</name>
    <dbReference type="NCBI Taxonomy" id="3115852"/>
    <lineage>
        <taxon>Bacteria</taxon>
        <taxon>Pseudomonadati</taxon>
        <taxon>Pseudomonadota</taxon>
        <taxon>Gammaproteobacteria</taxon>
        <taxon>Pseudomonadales</taxon>
        <taxon>Pseudomonadaceae</taxon>
        <taxon>Pseudomonas</taxon>
    </lineage>
</organism>
<proteinExistence type="predicted"/>
<evidence type="ECO:0000313" key="2">
    <source>
        <dbReference type="EMBL" id="MEE1934051.1"/>
    </source>
</evidence>
<dbReference type="Proteomes" id="UP001335100">
    <property type="component" value="Unassembled WGS sequence"/>
</dbReference>
<name>A0ABU7HRD0_9PSED</name>
<accession>A0ABU7HRD0</accession>
<feature type="signal peptide" evidence="1">
    <location>
        <begin position="1"/>
        <end position="24"/>
    </location>
</feature>
<dbReference type="RefSeq" id="WP_330074844.1">
    <property type="nucleotide sequence ID" value="NZ_JAZDQJ010000012.1"/>
</dbReference>
<feature type="chain" id="PRO_5045925776" evidence="1">
    <location>
        <begin position="25"/>
        <end position="403"/>
    </location>
</feature>
<sequence>MKTLVTSGCCLTLVAALTATMAQAGPGEDTAKALNDRYAKTPSDCGARSKPAFLCSGVIIRATATPKFWVPQEKNISSGAISASYLRKDAKFKSLVYGRNSGLILFPVFENPRNKSYEVLCAYPNDGGTDNRKDRGCTDHVQTPAVESNCDVIGVYTGQEWIKRYPADKVKYSEICSFDVRDRRDAHAAPAFMAMIEARNLGGETLFPVQNELRIATWGDEPPNNPPVESLFYTVPPSSTESGLENGRVNQIEWWNASKRFLPLVKLDLPATINADARFSYNPADQVIQPTTGPNKCDKYFDSARFVDLPGSPGKKSLVVVPSACGREVRDDQTNNFFNELAARYYRDPAWQGASGSYPQNILSMRRQLTCSFIKLRYAPEWTLEPHRALIGIEESIARQCDN</sequence>